<protein>
    <recommendedName>
        <fullName evidence="2">C2H2-type domain-containing protein</fullName>
    </recommendedName>
</protein>
<evidence type="ECO:0000313" key="3">
    <source>
        <dbReference type="EMBL" id="CAG9770325.1"/>
    </source>
</evidence>
<dbReference type="PROSITE" id="PS50157">
    <property type="entry name" value="ZINC_FINGER_C2H2_2"/>
    <property type="match status" value="2"/>
</dbReference>
<dbReference type="PROSITE" id="PS00028">
    <property type="entry name" value="ZINC_FINGER_C2H2_1"/>
    <property type="match status" value="2"/>
</dbReference>
<dbReference type="SMART" id="SM00355">
    <property type="entry name" value="ZnF_C2H2"/>
    <property type="match status" value="2"/>
</dbReference>
<feature type="domain" description="C2H2-type" evidence="2">
    <location>
        <begin position="268"/>
        <end position="296"/>
    </location>
</feature>
<evidence type="ECO:0000259" key="2">
    <source>
        <dbReference type="PROSITE" id="PS50157"/>
    </source>
</evidence>
<keyword evidence="1" id="KW-0863">Zinc-finger</keyword>
<reference evidence="3" key="1">
    <citation type="submission" date="2022-01" db="EMBL/GenBank/DDBJ databases">
        <authorList>
            <person name="King R."/>
        </authorList>
    </citation>
    <scope>NUCLEOTIDE SEQUENCE</scope>
</reference>
<sequence length="370" mass="42394">MSESFSNSSKDPSGIGQQLDEYNCVYCGDLISLTDLNEHVTNCSIPWSSTNTTKEKLVNPLNFIYDEHNPDSSQCIEVPLEEALEDVEEGDLNILGDADADYQNLLQEEPNLTETENILKRELAIESIIQGNTNSKKRKKVEVQSVVSIGSYKTKVYSKDKVVIEEETRAEKNNVQTLTVLNSARQPSATEKKSDQSKSDVNIVPIKPSKTKKTKVVQIKPGQKLFQRIPSPVEEVAEKPAGIFDFVDEQDDEDSKRKRKELRELKDRTCCTCSKVFSDPVAVLYHKRKEHYRSKIIVDKLELQSYLLKPPKSHCPVCLKQLHHKKNVKTLYVKHLMTHANVLESSLKCKVCERKFKRKDHLENHERRHF</sequence>
<keyword evidence="1" id="KW-0479">Metal-binding</keyword>
<evidence type="ECO:0000313" key="4">
    <source>
        <dbReference type="Proteomes" id="UP001152799"/>
    </source>
</evidence>
<gene>
    <name evidence="3" type="ORF">CEUTPL_LOCUS10780</name>
</gene>
<keyword evidence="1" id="KW-0862">Zinc</keyword>
<organism evidence="3 4">
    <name type="scientific">Ceutorhynchus assimilis</name>
    <name type="common">cabbage seed weevil</name>
    <dbReference type="NCBI Taxonomy" id="467358"/>
    <lineage>
        <taxon>Eukaryota</taxon>
        <taxon>Metazoa</taxon>
        <taxon>Ecdysozoa</taxon>
        <taxon>Arthropoda</taxon>
        <taxon>Hexapoda</taxon>
        <taxon>Insecta</taxon>
        <taxon>Pterygota</taxon>
        <taxon>Neoptera</taxon>
        <taxon>Endopterygota</taxon>
        <taxon>Coleoptera</taxon>
        <taxon>Polyphaga</taxon>
        <taxon>Cucujiformia</taxon>
        <taxon>Curculionidae</taxon>
        <taxon>Ceutorhynchinae</taxon>
        <taxon>Ceutorhynchus</taxon>
    </lineage>
</organism>
<dbReference type="GO" id="GO:0008270">
    <property type="term" value="F:zinc ion binding"/>
    <property type="evidence" value="ECO:0007669"/>
    <property type="project" value="UniProtKB-KW"/>
</dbReference>
<keyword evidence="4" id="KW-1185">Reference proteome</keyword>
<dbReference type="EMBL" id="OU892282">
    <property type="protein sequence ID" value="CAG9770325.1"/>
    <property type="molecule type" value="Genomic_DNA"/>
</dbReference>
<feature type="domain" description="C2H2-type" evidence="2">
    <location>
        <begin position="347"/>
        <end position="370"/>
    </location>
</feature>
<accession>A0A9N9MW69</accession>
<name>A0A9N9MW69_9CUCU</name>
<evidence type="ECO:0000256" key="1">
    <source>
        <dbReference type="PROSITE-ProRule" id="PRU00042"/>
    </source>
</evidence>
<dbReference type="Proteomes" id="UP001152799">
    <property type="component" value="Chromosome 6"/>
</dbReference>
<dbReference type="AlphaFoldDB" id="A0A9N9MW69"/>
<dbReference type="InterPro" id="IPR013087">
    <property type="entry name" value="Znf_C2H2_type"/>
</dbReference>
<proteinExistence type="predicted"/>
<dbReference type="Gene3D" id="3.30.160.60">
    <property type="entry name" value="Classic Zinc Finger"/>
    <property type="match status" value="1"/>
</dbReference>
<dbReference type="OrthoDB" id="6155966at2759"/>